<protein>
    <submittedName>
        <fullName evidence="4">Uncharacterized protein</fullName>
    </submittedName>
</protein>
<evidence type="ECO:0000313" key="4">
    <source>
        <dbReference type="WBParaSite" id="PSAMB.scaffold268size60025.g4182.t1"/>
    </source>
</evidence>
<sequence>MVNIVMNIFCLLVTFVLVSSQTEKEYFASIESENRQTVRTAVTLASGYFVQFISLLNYTRNTIEDIEQHREFLVNTIDHCAWMFSVACNASIIVNTAIESEIGITLREEAHVRSLRAIQETDLNTFKKRKLELNAEILFAQSNVDRLRSTYDNAKQQYENAKQQYETKKNEMNKCWLLAAFPPHVTSGICRGFSDWSHRKEIKELQSLMERAETALEDQLASQKNIADDYSQVSDDVVAISANHTALSRAIDDLKGKYAVAANETGKLRELDRSLKKGYSRTDILLSGMKELVSSLTEILPLVCEVVKHFVGPESIPWRRLANIKDQDMTGLSEKLKHIVDRLKEKDAIDFDTLNDRKKEKTCSRFRRIA</sequence>
<reference evidence="4" key="1">
    <citation type="submission" date="2022-11" db="UniProtKB">
        <authorList>
            <consortium name="WormBaseParasite"/>
        </authorList>
    </citation>
    <scope>IDENTIFICATION</scope>
</reference>
<organism evidence="3 4">
    <name type="scientific">Plectus sambesii</name>
    <dbReference type="NCBI Taxonomy" id="2011161"/>
    <lineage>
        <taxon>Eukaryota</taxon>
        <taxon>Metazoa</taxon>
        <taxon>Ecdysozoa</taxon>
        <taxon>Nematoda</taxon>
        <taxon>Chromadorea</taxon>
        <taxon>Plectida</taxon>
        <taxon>Plectina</taxon>
        <taxon>Plectoidea</taxon>
        <taxon>Plectidae</taxon>
        <taxon>Plectus</taxon>
    </lineage>
</organism>
<feature type="chain" id="PRO_5037114267" evidence="2">
    <location>
        <begin position="21"/>
        <end position="370"/>
    </location>
</feature>
<dbReference type="AlphaFoldDB" id="A0A914VYZ0"/>
<feature type="coiled-coil region" evidence="1">
    <location>
        <begin position="137"/>
        <end position="222"/>
    </location>
</feature>
<evidence type="ECO:0000256" key="1">
    <source>
        <dbReference type="SAM" id="Coils"/>
    </source>
</evidence>
<name>A0A914VYZ0_9BILA</name>
<feature type="signal peptide" evidence="2">
    <location>
        <begin position="1"/>
        <end position="20"/>
    </location>
</feature>
<dbReference type="Proteomes" id="UP000887566">
    <property type="component" value="Unplaced"/>
</dbReference>
<keyword evidence="2" id="KW-0732">Signal</keyword>
<dbReference type="WBParaSite" id="PSAMB.scaffold268size60025.g4182.t1">
    <property type="protein sequence ID" value="PSAMB.scaffold268size60025.g4182.t1"/>
    <property type="gene ID" value="PSAMB.scaffold268size60025.g4182"/>
</dbReference>
<proteinExistence type="predicted"/>
<accession>A0A914VYZ0</accession>
<evidence type="ECO:0000313" key="3">
    <source>
        <dbReference type="Proteomes" id="UP000887566"/>
    </source>
</evidence>
<keyword evidence="3" id="KW-1185">Reference proteome</keyword>
<evidence type="ECO:0000256" key="2">
    <source>
        <dbReference type="SAM" id="SignalP"/>
    </source>
</evidence>
<keyword evidence="1" id="KW-0175">Coiled coil</keyword>